<dbReference type="SUPFAM" id="SSF53448">
    <property type="entry name" value="Nucleotide-diphospho-sugar transferases"/>
    <property type="match status" value="1"/>
</dbReference>
<keyword evidence="4" id="KW-1185">Reference proteome</keyword>
<gene>
    <name evidence="3" type="ORF">FHK87_09900</name>
</gene>
<protein>
    <submittedName>
        <fullName evidence="3">CBS domain-containing protein</fullName>
    </submittedName>
</protein>
<sequence length="346" mass="39471">MPNSNYIINHTYTVKETLEKLNESEGRTLFVINENKELLGSVTDGDVRRALLRGINIDDQVIEVANKSVRYIVQNEINKNRINELKAENITLIPIVNHKGAVISIVDLSKKKTILPIDAVIMAGGKGTRLRPLTLDTPKPLLKVGDKPIVEYNIDRLSYFGINHLNITINYLGEQLVNYFGDGKDKEISIKYVKEDKPLGTIGSLKLVEDFHNDCILLMNSDLLTNIDFEDMYNEFLNKEGDMIIATVPYKVTIPYGVVETEGTYVTNLKEKPTYTYYSNAGIYIFKKECLGYVPNNTFFNATDLIDHLLKSNRKIINYPILGYWLDIGKHEDFEKAQEDVKHIKF</sequence>
<feature type="domain" description="CBS" evidence="2">
    <location>
        <begin position="1"/>
        <end position="57"/>
    </location>
</feature>
<dbReference type="PROSITE" id="PS51371">
    <property type="entry name" value="CBS"/>
    <property type="match status" value="1"/>
</dbReference>
<comment type="caution">
    <text evidence="3">The sequence shown here is derived from an EMBL/GenBank/DDBJ whole genome shotgun (WGS) entry which is preliminary data.</text>
</comment>
<dbReference type="InterPro" id="IPR029044">
    <property type="entry name" value="Nucleotide-diphossugar_trans"/>
</dbReference>
<organism evidence="3 4">
    <name type="scientific">Aquimarina algicola</name>
    <dbReference type="NCBI Taxonomy" id="2589995"/>
    <lineage>
        <taxon>Bacteria</taxon>
        <taxon>Pseudomonadati</taxon>
        <taxon>Bacteroidota</taxon>
        <taxon>Flavobacteriia</taxon>
        <taxon>Flavobacteriales</taxon>
        <taxon>Flavobacteriaceae</taxon>
        <taxon>Aquimarina</taxon>
    </lineage>
</organism>
<reference evidence="3 4" key="1">
    <citation type="submission" date="2019-06" db="EMBL/GenBank/DDBJ databases">
        <authorList>
            <person name="Meng X."/>
        </authorList>
    </citation>
    <scope>NUCLEOTIDE SEQUENCE [LARGE SCALE GENOMIC DNA]</scope>
    <source>
        <strain evidence="3 4">M625</strain>
    </source>
</reference>
<evidence type="ECO:0000256" key="1">
    <source>
        <dbReference type="PROSITE-ProRule" id="PRU00703"/>
    </source>
</evidence>
<dbReference type="Gene3D" id="3.10.580.10">
    <property type="entry name" value="CBS-domain"/>
    <property type="match status" value="1"/>
</dbReference>
<dbReference type="OrthoDB" id="9813880at2"/>
<evidence type="ECO:0000313" key="4">
    <source>
        <dbReference type="Proteomes" id="UP000315540"/>
    </source>
</evidence>
<dbReference type="Gene3D" id="3.90.550.10">
    <property type="entry name" value="Spore Coat Polysaccharide Biosynthesis Protein SpsA, Chain A"/>
    <property type="match status" value="1"/>
</dbReference>
<dbReference type="Pfam" id="PF00483">
    <property type="entry name" value="NTP_transferase"/>
    <property type="match status" value="1"/>
</dbReference>
<proteinExistence type="predicted"/>
<dbReference type="SUPFAM" id="SSF54631">
    <property type="entry name" value="CBS-domain pair"/>
    <property type="match status" value="1"/>
</dbReference>
<dbReference type="InterPro" id="IPR046342">
    <property type="entry name" value="CBS_dom_sf"/>
</dbReference>
<evidence type="ECO:0000259" key="2">
    <source>
        <dbReference type="PROSITE" id="PS51371"/>
    </source>
</evidence>
<dbReference type="InterPro" id="IPR050486">
    <property type="entry name" value="Mannose-1P_guanyltransferase"/>
</dbReference>
<evidence type="ECO:0000313" key="3">
    <source>
        <dbReference type="EMBL" id="TPN87877.1"/>
    </source>
</evidence>
<name>A0A504JAG1_9FLAO</name>
<dbReference type="AlphaFoldDB" id="A0A504JAG1"/>
<dbReference type="EMBL" id="VFWZ01000002">
    <property type="protein sequence ID" value="TPN87877.1"/>
    <property type="molecule type" value="Genomic_DNA"/>
</dbReference>
<dbReference type="Proteomes" id="UP000315540">
    <property type="component" value="Unassembled WGS sequence"/>
</dbReference>
<dbReference type="InterPro" id="IPR005835">
    <property type="entry name" value="NTP_transferase_dom"/>
</dbReference>
<dbReference type="PANTHER" id="PTHR22572">
    <property type="entry name" value="SUGAR-1-PHOSPHATE GUANYL TRANSFERASE"/>
    <property type="match status" value="1"/>
</dbReference>
<dbReference type="RefSeq" id="WP_140592516.1">
    <property type="nucleotide sequence ID" value="NZ_VFWZ01000002.1"/>
</dbReference>
<accession>A0A504JAG1</accession>
<dbReference type="Pfam" id="PF00571">
    <property type="entry name" value="CBS"/>
    <property type="match status" value="1"/>
</dbReference>
<dbReference type="InterPro" id="IPR000644">
    <property type="entry name" value="CBS_dom"/>
</dbReference>
<dbReference type="CDD" id="cd06426">
    <property type="entry name" value="NTP_transferase_like_2"/>
    <property type="match status" value="1"/>
</dbReference>
<keyword evidence="1" id="KW-0129">CBS domain</keyword>